<dbReference type="InterPro" id="IPR029069">
    <property type="entry name" value="HotDog_dom_sf"/>
</dbReference>
<dbReference type="InterPro" id="IPR036527">
    <property type="entry name" value="SCP2_sterol-bd_dom_sf"/>
</dbReference>
<reference evidence="1" key="2">
    <citation type="submission" date="2017-11" db="EMBL/GenBank/DDBJ databases">
        <authorList>
            <person name="Das S.K."/>
        </authorList>
    </citation>
    <scope>NUCLEOTIDE SEQUENCE</scope>
    <source>
        <strain evidence="1">S4-41</strain>
    </source>
</reference>
<dbReference type="Gene3D" id="3.10.129.10">
    <property type="entry name" value="Hotdog Thioesterase"/>
    <property type="match status" value="1"/>
</dbReference>
<protein>
    <recommendedName>
        <fullName evidence="3">MaoC-like domain-containing protein</fullName>
    </recommendedName>
</protein>
<dbReference type="SUPFAM" id="SSF54637">
    <property type="entry name" value="Thioesterase/thiol ester dehydrase-isomerase"/>
    <property type="match status" value="1"/>
</dbReference>
<keyword evidence="2" id="KW-1185">Reference proteome</keyword>
<accession>A0ABT6I5R6</accession>
<organism evidence="1 2">
    <name type="scientific">Salinicola acroporae</name>
    <dbReference type="NCBI Taxonomy" id="1541440"/>
    <lineage>
        <taxon>Bacteria</taxon>
        <taxon>Pseudomonadati</taxon>
        <taxon>Pseudomonadota</taxon>
        <taxon>Gammaproteobacteria</taxon>
        <taxon>Oceanospirillales</taxon>
        <taxon>Halomonadaceae</taxon>
        <taxon>Salinicola</taxon>
    </lineage>
</organism>
<evidence type="ECO:0008006" key="3">
    <source>
        <dbReference type="Google" id="ProtNLM"/>
    </source>
</evidence>
<evidence type="ECO:0000313" key="1">
    <source>
        <dbReference type="EMBL" id="MDH4572847.1"/>
    </source>
</evidence>
<dbReference type="RefSeq" id="WP_110717864.1">
    <property type="nucleotide sequence ID" value="NZ_PGFS01000001.1"/>
</dbReference>
<reference evidence="1" key="1">
    <citation type="journal article" date="2015" name="Antonie Van Leeuwenhoek">
        <title>Comparative 16S rRNA signatures and multilocus sequence analysis for the genus Salinicola and description of Salinicola acroporae sp. nov., isolated from coral Acropora digitifera.</title>
        <authorList>
            <person name="Lepcha R.T."/>
            <person name="Poddar A."/>
            <person name="Schumann P."/>
            <person name="Das S.K."/>
        </authorList>
    </citation>
    <scope>NUCLEOTIDE SEQUENCE</scope>
    <source>
        <strain evidence="1">S4-41</strain>
    </source>
</reference>
<dbReference type="Gene3D" id="3.30.1050.10">
    <property type="entry name" value="SCP2 sterol-binding domain"/>
    <property type="match status" value="1"/>
</dbReference>
<dbReference type="SUPFAM" id="SSF55718">
    <property type="entry name" value="SCP-like"/>
    <property type="match status" value="1"/>
</dbReference>
<comment type="caution">
    <text evidence="1">The sequence shown here is derived from an EMBL/GenBank/DDBJ whole genome shotgun (WGS) entry which is preliminary data.</text>
</comment>
<dbReference type="EMBL" id="PGFS01000001">
    <property type="protein sequence ID" value="MDH4572847.1"/>
    <property type="molecule type" value="Genomic_DNA"/>
</dbReference>
<evidence type="ECO:0000313" key="2">
    <source>
        <dbReference type="Proteomes" id="UP001162135"/>
    </source>
</evidence>
<name>A0ABT6I5R6_9GAMM</name>
<dbReference type="Proteomes" id="UP001162135">
    <property type="component" value="Unassembled WGS sequence"/>
</dbReference>
<proteinExistence type="predicted"/>
<sequence length="279" mass="31672">MNHTLYWEDFRAGQRFLSDTFSFSAQDFTDFGHVSGDRHPMHMPQADRNGEPLIGHGPLGLARYFGTLNEMGFLQKSIIALLDTHWHYRRPLEPNQPLHYETVITGTRLTSKRDRGIVRRCIRLLDADDQVMQEGTSSAMVRTRHEPDPSKQTDQDLLGVAWCKVLAEKLNALDEFRESLQLFDGCIALSSEYNTTQLRIYKGRVIDVGRRTPKGADFTLSGTELAWVELFRSDRVDFVARATHGEFNVSGNVFVYLQITSAIVQLVEVAKTLIPAGDR</sequence>
<gene>
    <name evidence="1" type="ORF">CUR86_10555</name>
</gene>